<evidence type="ECO:0000259" key="1">
    <source>
        <dbReference type="PROSITE" id="PS51186"/>
    </source>
</evidence>
<dbReference type="EMBL" id="JAFEJS010000004">
    <property type="protein sequence ID" value="MBT1172767.1"/>
    <property type="molecule type" value="Genomic_DNA"/>
</dbReference>
<dbReference type="InterPro" id="IPR016181">
    <property type="entry name" value="Acyl_CoA_acyltransferase"/>
</dbReference>
<dbReference type="PROSITE" id="PS51186">
    <property type="entry name" value="GNAT"/>
    <property type="match status" value="1"/>
</dbReference>
<protein>
    <submittedName>
        <fullName evidence="2">GNAT family N-acetyltransferase</fullName>
    </submittedName>
</protein>
<keyword evidence="3" id="KW-1185">Reference proteome</keyword>
<dbReference type="Pfam" id="PF13527">
    <property type="entry name" value="Acetyltransf_9"/>
    <property type="match status" value="1"/>
</dbReference>
<dbReference type="RefSeq" id="WP_214358042.1">
    <property type="nucleotide sequence ID" value="NZ_JAFEJS010000004.1"/>
</dbReference>
<comment type="caution">
    <text evidence="2">The sequence shown here is derived from an EMBL/GenBank/DDBJ whole genome shotgun (WGS) entry which is preliminary data.</text>
</comment>
<dbReference type="Proteomes" id="UP000773064">
    <property type="component" value="Unassembled WGS sequence"/>
</dbReference>
<evidence type="ECO:0000313" key="2">
    <source>
        <dbReference type="EMBL" id="MBT1172767.1"/>
    </source>
</evidence>
<accession>A0ABS5UPC5</accession>
<proteinExistence type="predicted"/>
<evidence type="ECO:0000313" key="3">
    <source>
        <dbReference type="Proteomes" id="UP000773064"/>
    </source>
</evidence>
<reference evidence="2 3" key="1">
    <citation type="journal article" date="2021" name="Environ. Microbiol.">
        <title>Genetic insights into the dark matter of the mammalian gut microbiota through targeted genome reconstruction.</title>
        <authorList>
            <person name="Lugli G.A."/>
            <person name="Alessandri G."/>
            <person name="Milani C."/>
            <person name="Viappiani A."/>
            <person name="Fontana F."/>
            <person name="Tarracchini C."/>
            <person name="Mancabelli L."/>
            <person name="Argentini C."/>
            <person name="Ruiz L."/>
            <person name="Margolles A."/>
            <person name="van Sinderen D."/>
            <person name="Turroni F."/>
            <person name="Ventura M."/>
        </authorList>
    </citation>
    <scope>NUCLEOTIDE SEQUENCE [LARGE SCALE GENOMIC DNA]</scope>
    <source>
        <strain evidence="2 3">MA2</strain>
    </source>
</reference>
<sequence>MTIYRDALPSEHDDIVDLINYAFGMQAQQALAKAYGDGEVLESRHKVAVDETTGRIKASVAVYPQTVHVGDMTLHAMFLGCVCVHPRFRGEGHMGRLIRMWHDELRVEGDVDMMVLWGLRHRYAHFGYAPCGYGYTYEINRSCVKHALADPAEPRGLAGRDPARLSFRPFFTRDGDAELAVRLNDARLVHAERPLPLVGRIDSYLNSEAVAVDRDGETIGYLVRAVGDPSVVREIALADPADAGAVSARYLESLEPRGRSSFTVKVTPTDAALNERFSGFSETATVGTVCRCLVFDYARLLACWLPVAARLWRLEPGRLSLVLGGQPVTVEVGGDGSVHVERSADPDAPALSDADAQDLIMGLGARYRRDLPSAPAGWFPLPVDWYWPDLN</sequence>
<dbReference type="Gene3D" id="3.40.630.30">
    <property type="match status" value="1"/>
</dbReference>
<feature type="domain" description="N-acetyltransferase" evidence="1">
    <location>
        <begin position="2"/>
        <end position="150"/>
    </location>
</feature>
<dbReference type="InterPro" id="IPR000182">
    <property type="entry name" value="GNAT_dom"/>
</dbReference>
<dbReference type="SUPFAM" id="SSF55729">
    <property type="entry name" value="Acyl-CoA N-acyltransferases (Nat)"/>
    <property type="match status" value="1"/>
</dbReference>
<gene>
    <name evidence="2" type="ORF">JS528_05245</name>
</gene>
<name>A0ABS5UPC5_9BIFI</name>
<organism evidence="2 3">
    <name type="scientific">Bifidobacterium santillanense</name>
    <dbReference type="NCBI Taxonomy" id="2809028"/>
    <lineage>
        <taxon>Bacteria</taxon>
        <taxon>Bacillati</taxon>
        <taxon>Actinomycetota</taxon>
        <taxon>Actinomycetes</taxon>
        <taxon>Bifidobacteriales</taxon>
        <taxon>Bifidobacteriaceae</taxon>
        <taxon>Bifidobacterium</taxon>
    </lineage>
</organism>